<sequence length="399" mass="43487">MSVVRSDIAILGGGLAGGLVALALARLRPDLSITVTEQGSTFGGNHFWSFFATDLAADGMELVAPLIEASWTSYEVRFPSYRRVLETAYHTTTSRRLDAALRAALPASALLTGARVLTASTMTAELSDGRRIAADIVIDTRGIEYFNSMSGGWQVFLGQHLKLSKPHGLQRPVVMDATVPQIGGYRFVYCLPFSADEVLVEDTYYSNSPDLDTGALSARIADYAKAQGWQILGMLGEESGVLPVVAGGKPYRPQMACGGTRAGLFHPLTSYSLPEAVRFAMAFAEMVGNNRHDLASISGKYSSSVWNNYGFYRTLTAMLFAAAEPDERYKILERFYHLDRGLIERFYAGTCTITDKARILMGKPPVPISRAIGVLTGLGKRPAPLADRRTQTHDTREKP</sequence>
<dbReference type="NCBIfam" id="TIGR01789">
    <property type="entry name" value="lycopene_cycl"/>
    <property type="match status" value="1"/>
</dbReference>
<dbReference type="GO" id="GO:0016705">
    <property type="term" value="F:oxidoreductase activity, acting on paired donors, with incorporation or reduction of molecular oxygen"/>
    <property type="evidence" value="ECO:0007669"/>
    <property type="project" value="InterPro"/>
</dbReference>
<dbReference type="InterPro" id="IPR010108">
    <property type="entry name" value="Lycopene_cyclase_b/e"/>
</dbReference>
<dbReference type="EMBL" id="AEWJ01000041">
    <property type="protein sequence ID" value="EGD58543.1"/>
    <property type="molecule type" value="Genomic_DNA"/>
</dbReference>
<organism evidence="3 4">
    <name type="scientific">Novosphingobium nitrogenifigens DSM 19370</name>
    <dbReference type="NCBI Taxonomy" id="983920"/>
    <lineage>
        <taxon>Bacteria</taxon>
        <taxon>Pseudomonadati</taxon>
        <taxon>Pseudomonadota</taxon>
        <taxon>Alphaproteobacteria</taxon>
        <taxon>Sphingomonadales</taxon>
        <taxon>Sphingomonadaceae</taxon>
        <taxon>Novosphingobium</taxon>
    </lineage>
</organism>
<reference evidence="3 4" key="1">
    <citation type="journal article" date="2012" name="J. Bacteriol.">
        <title>Draft Genome Sequence of Novosphingobium nitrogenifigens Y88T.</title>
        <authorList>
            <person name="Strabala T.J."/>
            <person name="Macdonald L."/>
            <person name="Liu V."/>
            <person name="Smit A.M."/>
        </authorList>
    </citation>
    <scope>NUCLEOTIDE SEQUENCE [LARGE SCALE GENOMIC DNA]</scope>
    <source>
        <strain evidence="3 4">DSM 19370</strain>
    </source>
</reference>
<dbReference type="SUPFAM" id="SSF51905">
    <property type="entry name" value="FAD/NAD(P)-binding domain"/>
    <property type="match status" value="1"/>
</dbReference>
<dbReference type="InterPro" id="IPR008461">
    <property type="entry name" value="CrtY"/>
</dbReference>
<dbReference type="InterPro" id="IPR036188">
    <property type="entry name" value="FAD/NAD-bd_sf"/>
</dbReference>
<dbReference type="Gene3D" id="3.50.50.60">
    <property type="entry name" value="FAD/NAD(P)-binding domain"/>
    <property type="match status" value="1"/>
</dbReference>
<dbReference type="RefSeq" id="WP_008066620.1">
    <property type="nucleotide sequence ID" value="NZ_AQWK01000002.1"/>
</dbReference>
<evidence type="ECO:0000313" key="3">
    <source>
        <dbReference type="EMBL" id="EGD58543.1"/>
    </source>
</evidence>
<evidence type="ECO:0000313" key="4">
    <source>
        <dbReference type="Proteomes" id="UP000004728"/>
    </source>
</evidence>
<comment type="caution">
    <text evidence="3">The sequence shown here is derived from an EMBL/GenBank/DDBJ whole genome shotgun (WGS) entry which is preliminary data.</text>
</comment>
<proteinExistence type="inferred from homology"/>
<name>F1ZA49_9SPHN</name>
<gene>
    <name evidence="3" type="ORF">Y88_0600</name>
</gene>
<dbReference type="InParanoid" id="F1ZA49"/>
<accession>F1ZA49</accession>
<protein>
    <submittedName>
        <fullName evidence="3">Lycopene cyclase</fullName>
    </submittedName>
</protein>
<evidence type="ECO:0000256" key="2">
    <source>
        <dbReference type="SAM" id="MobiDB-lite"/>
    </source>
</evidence>
<keyword evidence="4" id="KW-1185">Reference proteome</keyword>
<dbReference type="HOGENOM" id="CLU_698000_0_0_5"/>
<dbReference type="Pfam" id="PF05834">
    <property type="entry name" value="Lycopene_cycl"/>
    <property type="match status" value="1"/>
</dbReference>
<evidence type="ECO:0000256" key="1">
    <source>
        <dbReference type="ARBA" id="ARBA00006599"/>
    </source>
</evidence>
<comment type="similarity">
    <text evidence="1">Belongs to the lycopene cyclase family.</text>
</comment>
<dbReference type="STRING" id="983920.Y88_0600"/>
<dbReference type="NCBIfam" id="TIGR01790">
    <property type="entry name" value="carotene-cycl"/>
    <property type="match status" value="1"/>
</dbReference>
<dbReference type="AlphaFoldDB" id="F1ZA49"/>
<feature type="region of interest" description="Disordered" evidence="2">
    <location>
        <begin position="380"/>
        <end position="399"/>
    </location>
</feature>
<dbReference type="GO" id="GO:0016117">
    <property type="term" value="P:carotenoid biosynthetic process"/>
    <property type="evidence" value="ECO:0007669"/>
    <property type="project" value="InterPro"/>
</dbReference>
<dbReference type="eggNOG" id="COG0654">
    <property type="taxonomic scope" value="Bacteria"/>
</dbReference>
<dbReference type="GO" id="GO:0045436">
    <property type="term" value="F:lycopene beta cyclase activity"/>
    <property type="evidence" value="ECO:0007669"/>
    <property type="project" value="InterPro"/>
</dbReference>
<dbReference type="OrthoDB" id="5793379at2"/>
<feature type="compositionally biased region" description="Basic and acidic residues" evidence="2">
    <location>
        <begin position="386"/>
        <end position="399"/>
    </location>
</feature>
<dbReference type="Proteomes" id="UP000004728">
    <property type="component" value="Unassembled WGS sequence"/>
</dbReference>